<keyword evidence="2" id="KW-1003">Cell membrane</keyword>
<gene>
    <name evidence="5" type="ORF">ERS008198_03178</name>
</gene>
<dbReference type="GO" id="GO:0005886">
    <property type="term" value="C:plasma membrane"/>
    <property type="evidence" value="ECO:0007669"/>
    <property type="project" value="UniProtKB-SubCell"/>
</dbReference>
<feature type="signal peptide" evidence="4">
    <location>
        <begin position="1"/>
        <end position="20"/>
    </location>
</feature>
<evidence type="ECO:0000313" key="5">
    <source>
        <dbReference type="EMBL" id="CNU61326.1"/>
    </source>
</evidence>
<evidence type="ECO:0000256" key="4">
    <source>
        <dbReference type="SAM" id="SignalP"/>
    </source>
</evidence>
<accession>A0A655DEK5</accession>
<keyword evidence="3" id="KW-0472">Membrane</keyword>
<dbReference type="SUPFAM" id="SSF103473">
    <property type="entry name" value="MFS general substrate transporter"/>
    <property type="match status" value="1"/>
</dbReference>
<name>A0A655DEK5_SALET</name>
<dbReference type="Proteomes" id="UP000041314">
    <property type="component" value="Unassembled WGS sequence"/>
</dbReference>
<dbReference type="EMBL" id="CQPA01000028">
    <property type="protein sequence ID" value="CNU61326.1"/>
    <property type="molecule type" value="Genomic_DNA"/>
</dbReference>
<feature type="transmembrane region" description="Helical" evidence="3">
    <location>
        <begin position="44"/>
        <end position="60"/>
    </location>
</feature>
<dbReference type="InterPro" id="IPR036259">
    <property type="entry name" value="MFS_trans_sf"/>
</dbReference>
<reference evidence="5 6" key="1">
    <citation type="submission" date="2015-03" db="EMBL/GenBank/DDBJ databases">
        <authorList>
            <consortium name="Pathogen Informatics"/>
        </authorList>
    </citation>
    <scope>NUCLEOTIDE SEQUENCE [LARGE SCALE GENOMIC DNA]</scope>
    <source>
        <strain evidence="5 6">A1104</strain>
    </source>
</reference>
<proteinExistence type="predicted"/>
<feature type="transmembrane region" description="Helical" evidence="3">
    <location>
        <begin position="72"/>
        <end position="89"/>
    </location>
</feature>
<sequence>MMIFALMGAGGSLCSSTAQSGAFLTIARRDMPDASALWNLNRQISFFLGATLLTLLLNALQRVMSLEVAYRWTFIAAAGITLLPLIYAVCLNNRNALLCLKKERP</sequence>
<evidence type="ECO:0000256" key="3">
    <source>
        <dbReference type="SAM" id="Phobius"/>
    </source>
</evidence>
<keyword evidence="2" id="KW-0997">Cell inner membrane</keyword>
<keyword evidence="4" id="KW-0732">Signal</keyword>
<evidence type="ECO:0000256" key="2">
    <source>
        <dbReference type="ARBA" id="ARBA00022519"/>
    </source>
</evidence>
<dbReference type="AlphaFoldDB" id="A0A655DEK5"/>
<feature type="chain" id="PRO_5025016924" evidence="4">
    <location>
        <begin position="21"/>
        <end position="105"/>
    </location>
</feature>
<protein>
    <submittedName>
        <fullName evidence="5">Major facilitator family transporter protein</fullName>
    </submittedName>
</protein>
<keyword evidence="3" id="KW-0812">Transmembrane</keyword>
<comment type="subcellular location">
    <subcellularLocation>
        <location evidence="1">Cell inner membrane</location>
        <topology evidence="1">Multi-pass membrane protein</topology>
    </subcellularLocation>
</comment>
<evidence type="ECO:0000256" key="1">
    <source>
        <dbReference type="ARBA" id="ARBA00004429"/>
    </source>
</evidence>
<organism evidence="5 6">
    <name type="scientific">Salmonella enterica subsp. enterica serovar Bovismorbificans</name>
    <dbReference type="NCBI Taxonomy" id="58097"/>
    <lineage>
        <taxon>Bacteria</taxon>
        <taxon>Pseudomonadati</taxon>
        <taxon>Pseudomonadota</taxon>
        <taxon>Gammaproteobacteria</taxon>
        <taxon>Enterobacterales</taxon>
        <taxon>Enterobacteriaceae</taxon>
        <taxon>Salmonella</taxon>
    </lineage>
</organism>
<keyword evidence="3" id="KW-1133">Transmembrane helix</keyword>
<evidence type="ECO:0000313" key="6">
    <source>
        <dbReference type="Proteomes" id="UP000041314"/>
    </source>
</evidence>